<dbReference type="Proteomes" id="UP000664109">
    <property type="component" value="Unassembled WGS sequence"/>
</dbReference>
<dbReference type="RefSeq" id="WP_205374813.1">
    <property type="nucleotide sequence ID" value="NZ_JAFEJA010000001.1"/>
</dbReference>
<proteinExistence type="predicted"/>
<reference evidence="1 2" key="1">
    <citation type="journal article" date="2016" name="Arch. Microbiol.">
        <title>Streptomyces zhihengii sp. nov., isolated from rhizospheric soil of Psammosilene tunicoides.</title>
        <authorList>
            <person name="Huang M.J."/>
            <person name="Fei J.J."/>
            <person name="Salam N."/>
            <person name="Kim C.J."/>
            <person name="Hozzein W.N."/>
            <person name="Xiao M."/>
            <person name="Huang H.Q."/>
            <person name="Li W.J."/>
        </authorList>
    </citation>
    <scope>NUCLEOTIDE SEQUENCE [LARGE SCALE GENOMIC DNA]</scope>
    <source>
        <strain evidence="1 2">YIM T102</strain>
    </source>
</reference>
<sequence length="67" mass="7425">MTNLMDKVLDRLVPRATASADTSYYKNCDVCTYVEEYGHVGHWQKLCHVVGGKTGCTGCLYFSVGCK</sequence>
<accession>A0ABS2UTJ4</accession>
<keyword evidence="2" id="KW-1185">Reference proteome</keyword>
<protein>
    <submittedName>
        <fullName evidence="1">Uncharacterized protein</fullName>
    </submittedName>
</protein>
<comment type="caution">
    <text evidence="1">The sequence shown here is derived from an EMBL/GenBank/DDBJ whole genome shotgun (WGS) entry which is preliminary data.</text>
</comment>
<name>A0ABS2UTJ4_9ACTN</name>
<evidence type="ECO:0000313" key="1">
    <source>
        <dbReference type="EMBL" id="MBM9620886.1"/>
    </source>
</evidence>
<organism evidence="1 2">
    <name type="scientific">Streptomyces zhihengii</name>
    <dbReference type="NCBI Taxonomy" id="1818004"/>
    <lineage>
        <taxon>Bacteria</taxon>
        <taxon>Bacillati</taxon>
        <taxon>Actinomycetota</taxon>
        <taxon>Actinomycetes</taxon>
        <taxon>Kitasatosporales</taxon>
        <taxon>Streptomycetaceae</taxon>
        <taxon>Streptomyces</taxon>
    </lineage>
</organism>
<gene>
    <name evidence="1" type="ORF">JE024_19525</name>
</gene>
<evidence type="ECO:0000313" key="2">
    <source>
        <dbReference type="Proteomes" id="UP000664109"/>
    </source>
</evidence>
<dbReference type="EMBL" id="JAFEJA010000001">
    <property type="protein sequence ID" value="MBM9620886.1"/>
    <property type="molecule type" value="Genomic_DNA"/>
</dbReference>